<dbReference type="Pfam" id="PF17802">
    <property type="entry name" value="SpaA"/>
    <property type="match status" value="1"/>
</dbReference>
<protein>
    <recommendedName>
        <fullName evidence="5">SpaA-like prealbumin fold domain-containing protein</fullName>
    </recommendedName>
</protein>
<feature type="transmembrane region" description="Helical" evidence="3">
    <location>
        <begin position="535"/>
        <end position="555"/>
    </location>
</feature>
<feature type="region of interest" description="Disordered" evidence="2">
    <location>
        <begin position="75"/>
        <end position="122"/>
    </location>
</feature>
<evidence type="ECO:0000256" key="1">
    <source>
        <dbReference type="SAM" id="Coils"/>
    </source>
</evidence>
<dbReference type="KEGG" id="fma:FMG_P0160"/>
<evidence type="ECO:0000313" key="6">
    <source>
        <dbReference type="EMBL" id="BAG09209.1"/>
    </source>
</evidence>
<feature type="signal peptide" evidence="4">
    <location>
        <begin position="1"/>
        <end position="26"/>
    </location>
</feature>
<feature type="compositionally biased region" description="Basic and acidic residues" evidence="2">
    <location>
        <begin position="95"/>
        <end position="111"/>
    </location>
</feature>
<dbReference type="InterPro" id="IPR041033">
    <property type="entry name" value="SpaA_PFL_dom_1"/>
</dbReference>
<feature type="coiled-coil region" evidence="1">
    <location>
        <begin position="506"/>
        <end position="533"/>
    </location>
</feature>
<feature type="compositionally biased region" description="Low complexity" evidence="2">
    <location>
        <begin position="222"/>
        <end position="234"/>
    </location>
</feature>
<keyword evidence="3" id="KW-0472">Membrane</keyword>
<feature type="region of interest" description="Disordered" evidence="2">
    <location>
        <begin position="218"/>
        <end position="291"/>
    </location>
</feature>
<keyword evidence="3" id="KW-1133">Transmembrane helix</keyword>
<keyword evidence="1" id="KW-0175">Coiled coil</keyword>
<dbReference type="AlphaFoldDB" id="B0S4L8"/>
<geneLocation type="plasmid" evidence="6 7">
    <name>pFMC</name>
</geneLocation>
<proteinExistence type="predicted"/>
<feature type="domain" description="SpaA-like prealbumin fold" evidence="5">
    <location>
        <begin position="332"/>
        <end position="412"/>
    </location>
</feature>
<dbReference type="eggNOG" id="COG4932">
    <property type="taxonomic scope" value="Bacteria"/>
</dbReference>
<feature type="compositionally biased region" description="Polar residues" evidence="2">
    <location>
        <begin position="235"/>
        <end position="266"/>
    </location>
</feature>
<evidence type="ECO:0000313" key="7">
    <source>
        <dbReference type="Proteomes" id="UP000001319"/>
    </source>
</evidence>
<accession>B0S4L8</accession>
<evidence type="ECO:0000259" key="5">
    <source>
        <dbReference type="Pfam" id="PF17802"/>
    </source>
</evidence>
<organism evidence="6 7">
    <name type="scientific">Finegoldia magna (strain ATCC 29328 / DSM 20472 / WAL 2508)</name>
    <name type="common">Peptostreptococcus magnus</name>
    <dbReference type="NCBI Taxonomy" id="334413"/>
    <lineage>
        <taxon>Bacteria</taxon>
        <taxon>Bacillati</taxon>
        <taxon>Bacillota</taxon>
        <taxon>Tissierellia</taxon>
        <taxon>Tissierellales</taxon>
        <taxon>Peptoniphilaceae</taxon>
        <taxon>Finegoldia</taxon>
    </lineage>
</organism>
<keyword evidence="7" id="KW-1185">Reference proteome</keyword>
<name>B0S4L8_FINM2</name>
<evidence type="ECO:0000256" key="3">
    <source>
        <dbReference type="SAM" id="Phobius"/>
    </source>
</evidence>
<keyword evidence="3" id="KW-0812">Transmembrane</keyword>
<dbReference type="Proteomes" id="UP000001319">
    <property type="component" value="Plasmid pFMC"/>
</dbReference>
<evidence type="ECO:0000256" key="4">
    <source>
        <dbReference type="SAM" id="SignalP"/>
    </source>
</evidence>
<dbReference type="RefSeq" id="WP_012289972.1">
    <property type="nucleotide sequence ID" value="NC_010371.1"/>
</dbReference>
<feature type="chain" id="PRO_5002754697" description="SpaA-like prealbumin fold domain-containing protein" evidence="4">
    <location>
        <begin position="27"/>
        <end position="572"/>
    </location>
</feature>
<evidence type="ECO:0000256" key="2">
    <source>
        <dbReference type="SAM" id="MobiDB-lite"/>
    </source>
</evidence>
<dbReference type="EMBL" id="AP008972">
    <property type="protein sequence ID" value="BAG09209.1"/>
    <property type="molecule type" value="Genomic_DNA"/>
</dbReference>
<sequence>MNKKLLSKVMALAIIMGSCLPYNVYANDTVELNTQNSYKDILKYLEDKENQRNNERLDNLYEKVKEEFEDIEVEDKRTVEPPKDDLISNGYISNDVKDNKENKKEDKKEDNDNNVDDSSISNKINDEMLDSIYLPRKEKLVKDIDEIMPKITYSQKFYLSELVNILDKQLKLENNDKNIEKTFEIIENAVERIKKSIIEIKENDDHSIKDYVEGITNPVYQNNNDETSNNSVNNPSAEQSRENSNGTVNNHSTNSTNEDFSYNPPKSSEKLGSVKAADRPLESTPSNQSYYEYDKSMGYNFETSTPQSSNNDTSQVNVGASKIESKTSSADIKLVDKNKKPVSDIKVSLEKDKKVVGEAMSDQTGTIVLNALQKGNYKLKVLEVGQTFKAGQVFDVTLKEDNEKKEFTIENNMVKITNEKKQKTYYEVYDGYTDKLLKKLESNDKGELVLNSLKYGAYYFVMGNNKSNTITVDKKFANATVNFDKNMKAKAVPVVQEDNTVEKGFIEGDKDKDKKLEQEIANQEVKSENKEKSPIILVLGALGVALLGGVGFFFYKKKKGNNQNDIMDDFDL</sequence>
<keyword evidence="4" id="KW-0732">Signal</keyword>
<dbReference type="InterPro" id="IPR013783">
    <property type="entry name" value="Ig-like_fold"/>
</dbReference>
<dbReference type="HOGENOM" id="CLU_476303_0_0_9"/>
<dbReference type="NCBIfam" id="TIGR01167">
    <property type="entry name" value="LPXTG_anchor"/>
    <property type="match status" value="1"/>
</dbReference>
<dbReference type="SUPFAM" id="SSF49478">
    <property type="entry name" value="Cna protein B-type domain"/>
    <property type="match status" value="1"/>
</dbReference>
<reference evidence="6 7" key="1">
    <citation type="journal article" date="2008" name="DNA Res.">
        <title>Complete genome sequence of Finegoldia magna, an anaerobic opportunistic pathogen.</title>
        <authorList>
            <person name="Goto T."/>
            <person name="Yamashita A."/>
            <person name="Hirakawa H."/>
            <person name="Matsutani M."/>
            <person name="Todo K."/>
            <person name="Ohshima K."/>
            <person name="Toh H."/>
            <person name="Miyamoto K."/>
            <person name="Kuhara S."/>
            <person name="Hattori M."/>
            <person name="Shimizu T."/>
            <person name="Akimoto S."/>
        </authorList>
    </citation>
    <scope>NUCLEOTIDE SEQUENCE [LARGE SCALE GENOMIC DNA]</scope>
    <source>
        <strain evidence="7">ATCC 29328 / DSM 20472 / WAL 2508</strain>
        <plasmid evidence="6 7">pFMC</plasmid>
    </source>
</reference>
<dbReference type="Gene3D" id="2.60.40.10">
    <property type="entry name" value="Immunoglobulins"/>
    <property type="match status" value="1"/>
</dbReference>
<gene>
    <name evidence="6" type="ordered locus">FMG_P0160</name>
</gene>
<feature type="coiled-coil region" evidence="1">
    <location>
        <begin position="47"/>
        <end position="74"/>
    </location>
</feature>
<keyword evidence="6" id="KW-0614">Plasmid</keyword>
<feature type="compositionally biased region" description="Basic and acidic residues" evidence="2">
    <location>
        <begin position="75"/>
        <end position="86"/>
    </location>
</feature>
<dbReference type="PROSITE" id="PS51257">
    <property type="entry name" value="PROKAR_LIPOPROTEIN"/>
    <property type="match status" value="1"/>
</dbReference>